<dbReference type="EMBL" id="JAAAPO010000001">
    <property type="protein sequence ID" value="NBC35494.1"/>
    <property type="molecule type" value="Genomic_DNA"/>
</dbReference>
<reference evidence="3" key="1">
    <citation type="submission" date="2020-01" db="EMBL/GenBank/DDBJ databases">
        <title>Sphingomonas sp. strain CSW-10.</title>
        <authorList>
            <person name="Chen W.-M."/>
        </authorList>
    </citation>
    <scope>NUCLEOTIDE SEQUENCE [LARGE SCALE GENOMIC DNA]</scope>
    <source>
        <strain evidence="3">FSY-8</strain>
    </source>
</reference>
<organism evidence="2 3">
    <name type="scientific">Novosphingobium ovatum</name>
    <dbReference type="NCBI Taxonomy" id="1908523"/>
    <lineage>
        <taxon>Bacteria</taxon>
        <taxon>Pseudomonadati</taxon>
        <taxon>Pseudomonadota</taxon>
        <taxon>Alphaproteobacteria</taxon>
        <taxon>Sphingomonadales</taxon>
        <taxon>Sphingomonadaceae</taxon>
        <taxon>Novosphingobium</taxon>
    </lineage>
</organism>
<keyword evidence="1" id="KW-0472">Membrane</keyword>
<proteinExistence type="predicted"/>
<name>A0ABW9XAD5_9SPHN</name>
<evidence type="ECO:0000256" key="1">
    <source>
        <dbReference type="SAM" id="Phobius"/>
    </source>
</evidence>
<feature type="transmembrane region" description="Helical" evidence="1">
    <location>
        <begin position="12"/>
        <end position="34"/>
    </location>
</feature>
<feature type="transmembrane region" description="Helical" evidence="1">
    <location>
        <begin position="91"/>
        <end position="113"/>
    </location>
</feature>
<feature type="transmembrane region" description="Helical" evidence="1">
    <location>
        <begin position="125"/>
        <end position="147"/>
    </location>
</feature>
<keyword evidence="3" id="KW-1185">Reference proteome</keyword>
<keyword evidence="1" id="KW-1133">Transmembrane helix</keyword>
<dbReference type="RefSeq" id="WP_161716758.1">
    <property type="nucleotide sequence ID" value="NZ_JAAAPO010000001.1"/>
</dbReference>
<accession>A0ABW9XAD5</accession>
<dbReference type="Proteomes" id="UP000753724">
    <property type="component" value="Unassembled WGS sequence"/>
</dbReference>
<comment type="caution">
    <text evidence="2">The sequence shown here is derived from an EMBL/GenBank/DDBJ whole genome shotgun (WGS) entry which is preliminary data.</text>
</comment>
<evidence type="ECO:0000313" key="2">
    <source>
        <dbReference type="EMBL" id="NBC35494.1"/>
    </source>
</evidence>
<feature type="transmembrane region" description="Helical" evidence="1">
    <location>
        <begin position="54"/>
        <end position="79"/>
    </location>
</feature>
<evidence type="ECO:0000313" key="3">
    <source>
        <dbReference type="Proteomes" id="UP000753724"/>
    </source>
</evidence>
<sequence length="162" mass="16980">MAYGDRGGDRRPMLYASLMGPCVVVVPVWMYGAWGMTGEDPSFSLGYRLGACVVMLSGALMVCMGGALVGLAALSCLGAPLRGWIGDRLVAWRWVVAMVMCGGVLGGAMAGVSELWVRGVWPAMAHSYFLSLGATCGAATAGCYAWLERRVLIRAQAVAPLA</sequence>
<protein>
    <submittedName>
        <fullName evidence="2">Uncharacterized protein</fullName>
    </submittedName>
</protein>
<keyword evidence="1" id="KW-0812">Transmembrane</keyword>
<gene>
    <name evidence="2" type="ORF">GTZ99_02870</name>
</gene>